<keyword evidence="6" id="KW-0560">Oxidoreductase</keyword>
<sequence length="458" mass="49295">MLSRREIIGLLAAGIAAPAFALDAPTQPRLPWAAFRHGPDYPRLVDAVRRMKANRDESDPASWSFWPLVHMHHCPHGKPYFLAWHRGYLHLFEATLREISGSQTLRVPYWDYFSDPRLPAEFTSGNSATNPLFEPRIGGEVGQALGFAAFAPELTGFQRTAGADCFEAQVEAFHNKVHNLVGGRMASMISPSDMIFWVHHANVDRLWSGWTAAGEGRTMPAAGDPYWGGRFDYADGMGLDRAVAIDGAGLGYRYPDLRLPVREGAAGGAIRPGAVRVPHPPAPTRGAPTAAPPPVALPPPPAEAAPMAMAPPPAAAAPAPVPYRGIWLGGARYQREPLRRMRDAAYVPDEVTIVLDQVSLSGAGQLGGYYYDLYLDLDGEGRTLPECLLGSIGPFQISAARHHSEDGMARIELPVGEVIRREAQGLDLADLGVVFRRVEVAGAAAGETIAIGSIEVAG</sequence>
<evidence type="ECO:0000313" key="7">
    <source>
        <dbReference type="Proteomes" id="UP000575241"/>
    </source>
</evidence>
<evidence type="ECO:0000256" key="4">
    <source>
        <dbReference type="SAM" id="SignalP"/>
    </source>
</evidence>
<dbReference type="PANTHER" id="PTHR11474">
    <property type="entry name" value="TYROSINASE FAMILY MEMBER"/>
    <property type="match status" value="1"/>
</dbReference>
<name>A0A7W7K2G7_9SPHN</name>
<feature type="region of interest" description="Disordered" evidence="3">
    <location>
        <begin position="272"/>
        <end position="296"/>
    </location>
</feature>
<feature type="signal peptide" evidence="4">
    <location>
        <begin position="1"/>
        <end position="21"/>
    </location>
</feature>
<dbReference type="InterPro" id="IPR008922">
    <property type="entry name" value="Di-copper_centre_dom_sf"/>
</dbReference>
<evidence type="ECO:0000256" key="2">
    <source>
        <dbReference type="ARBA" id="ARBA00023008"/>
    </source>
</evidence>
<keyword evidence="1" id="KW-0479">Metal-binding</keyword>
<keyword evidence="4" id="KW-0732">Signal</keyword>
<feature type="domain" description="Tyrosinase copper-binding" evidence="5">
    <location>
        <begin position="76"/>
        <end position="93"/>
    </location>
</feature>
<evidence type="ECO:0000256" key="1">
    <source>
        <dbReference type="ARBA" id="ARBA00022723"/>
    </source>
</evidence>
<dbReference type="EMBL" id="JACHLN010000002">
    <property type="protein sequence ID" value="MBB4839481.1"/>
    <property type="molecule type" value="Genomic_DNA"/>
</dbReference>
<keyword evidence="2" id="KW-0186">Copper</keyword>
<feature type="chain" id="PRO_5031334678" evidence="4">
    <location>
        <begin position="22"/>
        <end position="458"/>
    </location>
</feature>
<dbReference type="Gene3D" id="1.10.1280.10">
    <property type="entry name" value="Di-copper center containing domain from catechol oxidase"/>
    <property type="match status" value="2"/>
</dbReference>
<dbReference type="EC" id="1.14.18.1" evidence="6"/>
<keyword evidence="7" id="KW-1185">Reference proteome</keyword>
<dbReference type="PROSITE" id="PS00497">
    <property type="entry name" value="TYROSINASE_1"/>
    <property type="match status" value="1"/>
</dbReference>
<reference evidence="6 7" key="1">
    <citation type="submission" date="2020-08" db="EMBL/GenBank/DDBJ databases">
        <title>Functional genomics of gut bacteria from endangered species of beetles.</title>
        <authorList>
            <person name="Carlos-Shanley C."/>
        </authorList>
    </citation>
    <scope>NUCLEOTIDE SEQUENCE [LARGE SCALE GENOMIC DNA]</scope>
    <source>
        <strain evidence="6 7">S00224</strain>
    </source>
</reference>
<evidence type="ECO:0000313" key="6">
    <source>
        <dbReference type="EMBL" id="MBB4839481.1"/>
    </source>
</evidence>
<evidence type="ECO:0000259" key="5">
    <source>
        <dbReference type="PROSITE" id="PS00497"/>
    </source>
</evidence>
<proteinExistence type="predicted"/>
<dbReference type="Pfam" id="PF00264">
    <property type="entry name" value="Tyrosinase"/>
    <property type="match status" value="2"/>
</dbReference>
<dbReference type="SUPFAM" id="SSF48056">
    <property type="entry name" value="Di-copper centre-containing domain"/>
    <property type="match status" value="1"/>
</dbReference>
<dbReference type="InterPro" id="IPR002227">
    <property type="entry name" value="Tyrosinase_Cu-bd"/>
</dbReference>
<dbReference type="GO" id="GO:0004503">
    <property type="term" value="F:tyrosinase activity"/>
    <property type="evidence" value="ECO:0007669"/>
    <property type="project" value="UniProtKB-EC"/>
</dbReference>
<dbReference type="InterPro" id="IPR050316">
    <property type="entry name" value="Tyrosinase/Hemocyanin"/>
</dbReference>
<accession>A0A7W7K2G7</accession>
<dbReference type="Proteomes" id="UP000575241">
    <property type="component" value="Unassembled WGS sequence"/>
</dbReference>
<gene>
    <name evidence="6" type="ORF">HNP52_002550</name>
</gene>
<protein>
    <submittedName>
        <fullName evidence="6">Tyrosinase</fullName>
        <ecNumber evidence="6">1.14.18.1</ecNumber>
    </submittedName>
</protein>
<comment type="caution">
    <text evidence="6">The sequence shown here is derived from an EMBL/GenBank/DDBJ whole genome shotgun (WGS) entry which is preliminary data.</text>
</comment>
<dbReference type="RefSeq" id="WP_184167581.1">
    <property type="nucleotide sequence ID" value="NZ_JACHLN010000002.1"/>
</dbReference>
<dbReference type="PANTHER" id="PTHR11474:SF76">
    <property type="entry name" value="SHKT DOMAIN-CONTAINING PROTEIN"/>
    <property type="match status" value="1"/>
</dbReference>
<dbReference type="GO" id="GO:0046872">
    <property type="term" value="F:metal ion binding"/>
    <property type="evidence" value="ECO:0007669"/>
    <property type="project" value="UniProtKB-KW"/>
</dbReference>
<dbReference type="AlphaFoldDB" id="A0A7W7K2G7"/>
<organism evidence="6 7">
    <name type="scientific">Sphingomonas kyeonggiensis</name>
    <dbReference type="NCBI Taxonomy" id="1268553"/>
    <lineage>
        <taxon>Bacteria</taxon>
        <taxon>Pseudomonadati</taxon>
        <taxon>Pseudomonadota</taxon>
        <taxon>Alphaproteobacteria</taxon>
        <taxon>Sphingomonadales</taxon>
        <taxon>Sphingomonadaceae</taxon>
        <taxon>Sphingomonas</taxon>
    </lineage>
</organism>
<evidence type="ECO:0000256" key="3">
    <source>
        <dbReference type="SAM" id="MobiDB-lite"/>
    </source>
</evidence>